<gene>
    <name evidence="1" type="ORF">MENTE1834_LOCUS25166</name>
</gene>
<name>A0ACB0ZGT2_MELEN</name>
<evidence type="ECO:0000313" key="2">
    <source>
        <dbReference type="Proteomes" id="UP001497535"/>
    </source>
</evidence>
<organism evidence="1 2">
    <name type="scientific">Meloidogyne enterolobii</name>
    <name type="common">Root-knot nematode worm</name>
    <name type="synonym">Meloidogyne mayaguensis</name>
    <dbReference type="NCBI Taxonomy" id="390850"/>
    <lineage>
        <taxon>Eukaryota</taxon>
        <taxon>Metazoa</taxon>
        <taxon>Ecdysozoa</taxon>
        <taxon>Nematoda</taxon>
        <taxon>Chromadorea</taxon>
        <taxon>Rhabditida</taxon>
        <taxon>Tylenchina</taxon>
        <taxon>Tylenchomorpha</taxon>
        <taxon>Tylenchoidea</taxon>
        <taxon>Meloidogynidae</taxon>
        <taxon>Meloidogyninae</taxon>
        <taxon>Meloidogyne</taxon>
    </lineage>
</organism>
<sequence>MRKDKFKEAMHCFKMENLHVPEGWKIMDPNYIDQKYQNLLTFHILPVTAMRETMQNIEKCNGECDKESTMQKCEKMSVKFSSQDYKLLVPFNPNKKTTTITTKTTKKQQTTVKQQTKTSKQEGNNTTTKGGNNPKIKKTTATKSSGISQATLLLVVSIIIL</sequence>
<accession>A0ACB0ZGT2</accession>
<dbReference type="Proteomes" id="UP001497535">
    <property type="component" value="Unassembled WGS sequence"/>
</dbReference>
<dbReference type="EMBL" id="CAVMJV010000035">
    <property type="protein sequence ID" value="CAK5078125.1"/>
    <property type="molecule type" value="Genomic_DNA"/>
</dbReference>
<evidence type="ECO:0000313" key="1">
    <source>
        <dbReference type="EMBL" id="CAK5078125.1"/>
    </source>
</evidence>
<proteinExistence type="predicted"/>
<comment type="caution">
    <text evidence="1">The sequence shown here is derived from an EMBL/GenBank/DDBJ whole genome shotgun (WGS) entry which is preliminary data.</text>
</comment>
<reference evidence="1" key="1">
    <citation type="submission" date="2023-11" db="EMBL/GenBank/DDBJ databases">
        <authorList>
            <person name="Poullet M."/>
        </authorList>
    </citation>
    <scope>NUCLEOTIDE SEQUENCE</scope>
    <source>
        <strain evidence="1">E1834</strain>
    </source>
</reference>
<protein>
    <submittedName>
        <fullName evidence="1">Uncharacterized protein</fullName>
    </submittedName>
</protein>
<keyword evidence="2" id="KW-1185">Reference proteome</keyword>